<proteinExistence type="inferred from homology"/>
<dbReference type="PANTHER" id="PTHR32322">
    <property type="entry name" value="INNER MEMBRANE TRANSPORTER"/>
    <property type="match status" value="1"/>
</dbReference>
<evidence type="ECO:0000313" key="8">
    <source>
        <dbReference type="EMBL" id="KHT63541.1"/>
    </source>
</evidence>
<evidence type="ECO:0000256" key="6">
    <source>
        <dbReference type="SAM" id="Phobius"/>
    </source>
</evidence>
<dbReference type="InterPro" id="IPR000620">
    <property type="entry name" value="EamA_dom"/>
</dbReference>
<feature type="transmembrane region" description="Helical" evidence="6">
    <location>
        <begin position="7"/>
        <end position="27"/>
    </location>
</feature>
<feature type="transmembrane region" description="Helical" evidence="6">
    <location>
        <begin position="151"/>
        <end position="167"/>
    </location>
</feature>
<evidence type="ECO:0000256" key="5">
    <source>
        <dbReference type="ARBA" id="ARBA00023136"/>
    </source>
</evidence>
<dbReference type="InterPro" id="IPR050638">
    <property type="entry name" value="AA-Vitamin_Transporters"/>
</dbReference>
<sequence length="263" mass="28452">MSTGAYIILGILVNCIWGTAFLIPYTLPEANPMLIAFGRYIVYGLISLALILLARKNWDKLSKSQWITAFTLGFAGNVGYYLFLTSSIYYSGITVSALIVGILPVSLIIVGNIVEKEYSYKSLAVPVALILSGIVTLSLNGTDTGVCDDLLMGALLAFISLSLWTYYGIKNARFLKQNPGVSSNSWSLVIGVCCLIQSLIALPILAIFTNALDFSPSSENNYLAEIIAACLFLGIVVSWLATILWNQASRHLPVTLAGQRSCC</sequence>
<name>A0A0B9GXR2_9GAMM</name>
<dbReference type="RefSeq" id="WP_039461747.1">
    <property type="nucleotide sequence ID" value="NZ_JWLZ01000156.1"/>
</dbReference>
<dbReference type="PANTHER" id="PTHR32322:SF2">
    <property type="entry name" value="EAMA DOMAIN-CONTAINING PROTEIN"/>
    <property type="match status" value="1"/>
</dbReference>
<feature type="transmembrane region" description="Helical" evidence="6">
    <location>
        <begin position="188"/>
        <end position="210"/>
    </location>
</feature>
<accession>A0A0B9GXR2</accession>
<feature type="transmembrane region" description="Helical" evidence="6">
    <location>
        <begin position="33"/>
        <end position="54"/>
    </location>
</feature>
<dbReference type="AlphaFoldDB" id="A0A0B9GXR2"/>
<comment type="similarity">
    <text evidence="2">Belongs to the EamA transporter family.</text>
</comment>
<dbReference type="Pfam" id="PF00892">
    <property type="entry name" value="EamA"/>
    <property type="match status" value="1"/>
</dbReference>
<comment type="caution">
    <text evidence="8">The sequence shown here is derived from an EMBL/GenBank/DDBJ whole genome shotgun (WGS) entry which is preliminary data.</text>
</comment>
<comment type="subcellular location">
    <subcellularLocation>
        <location evidence="1">Membrane</location>
        <topology evidence="1">Multi-pass membrane protein</topology>
    </subcellularLocation>
</comment>
<evidence type="ECO:0000259" key="7">
    <source>
        <dbReference type="Pfam" id="PF00892"/>
    </source>
</evidence>
<protein>
    <recommendedName>
        <fullName evidence="7">EamA domain-containing protein</fullName>
    </recommendedName>
</protein>
<feature type="domain" description="EamA" evidence="7">
    <location>
        <begin position="6"/>
        <end position="138"/>
    </location>
</feature>
<evidence type="ECO:0000256" key="2">
    <source>
        <dbReference type="ARBA" id="ARBA00007362"/>
    </source>
</evidence>
<organism evidence="8 9">
    <name type="scientific">Photobacterium gaetbulicola</name>
    <dbReference type="NCBI Taxonomy" id="1295392"/>
    <lineage>
        <taxon>Bacteria</taxon>
        <taxon>Pseudomonadati</taxon>
        <taxon>Pseudomonadota</taxon>
        <taxon>Gammaproteobacteria</taxon>
        <taxon>Vibrionales</taxon>
        <taxon>Vibrionaceae</taxon>
        <taxon>Photobacterium</taxon>
    </lineage>
</organism>
<gene>
    <name evidence="8" type="ORF">RJ45_11500</name>
</gene>
<keyword evidence="3 6" id="KW-0812">Transmembrane</keyword>
<dbReference type="EMBL" id="JWLZ01000156">
    <property type="protein sequence ID" value="KHT63541.1"/>
    <property type="molecule type" value="Genomic_DNA"/>
</dbReference>
<dbReference type="InterPro" id="IPR037185">
    <property type="entry name" value="EmrE-like"/>
</dbReference>
<feature type="transmembrane region" description="Helical" evidence="6">
    <location>
        <begin position="66"/>
        <end position="83"/>
    </location>
</feature>
<feature type="transmembrane region" description="Helical" evidence="6">
    <location>
        <begin position="122"/>
        <end position="139"/>
    </location>
</feature>
<evidence type="ECO:0000256" key="1">
    <source>
        <dbReference type="ARBA" id="ARBA00004141"/>
    </source>
</evidence>
<dbReference type="Proteomes" id="UP000031278">
    <property type="component" value="Unassembled WGS sequence"/>
</dbReference>
<evidence type="ECO:0000256" key="3">
    <source>
        <dbReference type="ARBA" id="ARBA00022692"/>
    </source>
</evidence>
<keyword evidence="4 6" id="KW-1133">Transmembrane helix</keyword>
<dbReference type="SUPFAM" id="SSF103481">
    <property type="entry name" value="Multidrug resistance efflux transporter EmrE"/>
    <property type="match status" value="1"/>
</dbReference>
<feature type="transmembrane region" description="Helical" evidence="6">
    <location>
        <begin position="89"/>
        <end position="110"/>
    </location>
</feature>
<evidence type="ECO:0000256" key="4">
    <source>
        <dbReference type="ARBA" id="ARBA00022989"/>
    </source>
</evidence>
<feature type="transmembrane region" description="Helical" evidence="6">
    <location>
        <begin position="222"/>
        <end position="245"/>
    </location>
</feature>
<reference evidence="8 9" key="1">
    <citation type="submission" date="2014-12" db="EMBL/GenBank/DDBJ databases">
        <title>Genome sequencing of Photobacterium gaetbulicola AD005a.</title>
        <authorList>
            <person name="Adrian T.G.S."/>
            <person name="Chan K.G."/>
        </authorList>
    </citation>
    <scope>NUCLEOTIDE SEQUENCE [LARGE SCALE GENOMIC DNA]</scope>
    <source>
        <strain evidence="8 9">AD005a</strain>
    </source>
</reference>
<keyword evidence="5 6" id="KW-0472">Membrane</keyword>
<evidence type="ECO:0000313" key="9">
    <source>
        <dbReference type="Proteomes" id="UP000031278"/>
    </source>
</evidence>
<dbReference type="GO" id="GO:0016020">
    <property type="term" value="C:membrane"/>
    <property type="evidence" value="ECO:0007669"/>
    <property type="project" value="UniProtKB-SubCell"/>
</dbReference>